<organism evidence="3 4">
    <name type="scientific">Geotrichum candidum</name>
    <name type="common">Oospora lactis</name>
    <name type="synonym">Dipodascus geotrichum</name>
    <dbReference type="NCBI Taxonomy" id="1173061"/>
    <lineage>
        <taxon>Eukaryota</taxon>
        <taxon>Fungi</taxon>
        <taxon>Dikarya</taxon>
        <taxon>Ascomycota</taxon>
        <taxon>Saccharomycotina</taxon>
        <taxon>Dipodascomycetes</taxon>
        <taxon>Dipodascales</taxon>
        <taxon>Dipodascaceae</taxon>
        <taxon>Geotrichum</taxon>
    </lineage>
</organism>
<dbReference type="EMBL" id="CCBN010000003">
    <property type="protein sequence ID" value="CDO52661.1"/>
    <property type="molecule type" value="Genomic_DNA"/>
</dbReference>
<dbReference type="Pfam" id="PF05193">
    <property type="entry name" value="Peptidase_M16_C"/>
    <property type="match status" value="1"/>
</dbReference>
<dbReference type="InterPro" id="IPR007863">
    <property type="entry name" value="Peptidase_M16_C"/>
</dbReference>
<keyword evidence="3" id="KW-0378">Hydrolase</keyword>
<dbReference type="PANTHER" id="PTHR43016">
    <property type="entry name" value="PRESEQUENCE PROTEASE"/>
    <property type="match status" value="1"/>
</dbReference>
<dbReference type="InterPro" id="IPR011765">
    <property type="entry name" value="Pept_M16_N"/>
</dbReference>
<proteinExistence type="predicted"/>
<reference evidence="3" key="1">
    <citation type="submission" date="2014-03" db="EMBL/GenBank/DDBJ databases">
        <authorList>
            <person name="Casaregola S."/>
        </authorList>
    </citation>
    <scope>NUCLEOTIDE SEQUENCE [LARGE SCALE GENOMIC DNA]</scope>
    <source>
        <strain evidence="3">CLIB 918</strain>
    </source>
</reference>
<feature type="domain" description="Peptidase M16 C-terminal" evidence="2">
    <location>
        <begin position="225"/>
        <end position="408"/>
    </location>
</feature>
<accession>A0A0J9X7B4</accession>
<evidence type="ECO:0000259" key="2">
    <source>
        <dbReference type="Pfam" id="PF05193"/>
    </source>
</evidence>
<dbReference type="InterPro" id="IPR011249">
    <property type="entry name" value="Metalloenz_LuxS/M16"/>
</dbReference>
<dbReference type="FunFam" id="3.30.830.10:FF:000031">
    <property type="entry name" value="Putative zinc metalloprotease"/>
    <property type="match status" value="1"/>
</dbReference>
<dbReference type="SUPFAM" id="SSF63411">
    <property type="entry name" value="LuxS/MPP-like metallohydrolase"/>
    <property type="match status" value="4"/>
</dbReference>
<sequence>MSRSVTRAVSLFARSKPLLPLKYPRFYSMTNSSPHPIELLQSYKVEYSPTHINYYRSKRTGLSATLIQQKSPIVNGYFAVASEVHNDSGVPHTLEHLVFMGSKKFPYKGLLDTLGNKMLSSTNAWTGIDQTVYTLGTAGWEGFNALLPIYIDHVLNPTLTDEACLTEVYHIDGNAEEKGVVFSEMQGVENTSSSRMQGKLQKMLYGSESAYSSETGGLMGALRVLTNEEIKDFHKLRYTPYNLNIIVTGDVDESEFLATLQAIDDELEDQPEQYTRPFVDTEPASYIQKSEVKFIEFPELDESSGEGVISWIGPNILDRESCLAVEILLRYLTEEGIGKLNSALVETADPLSTSVDYYLDRYRDIGISVYLSSVPTEKLQEAQDLVHKVLKDTLINEDIELSQLQRIIQRVRNKLISSVEASPIKFSDTAIACFTYGDVNGEALKASTSSLKNFDKINSWTKSQWLEILRKYFVENPYVAVLGKPSQKLYESQKVDNAERTKQYKEQYGEEGLKKLQETLDAAQEKNNTPVPEHVLNEFSSPDLGKIKFIATTMATTLDSSESNEIQSIIDNDKPDNFKLDVHFEHYPSQFTTVNLLLSTRGVDIELLPLIDVFMTELFALPLVLEDGSELDFESAIQKLKSETLIDDVDYGINSEFDDYINLNLQVTSDRYNLAIEWLINALVRSKFTEERLKIILDKYINGLPDRKRSGSAVVRSSMNRTIFTNRSIRKATDIFETEEYFKSLQESLETAEGVKDLQKKLNKVRNSLLSSGGIRVLVNGDVTRLESPVKAWLPLQEKCYLEGENLIPYLKDVRSDKGVAVSKTASISPMASSESSYVYLVGKAPDDFNHEDIPTIAVCCEYLQAVEGPMWRGVRGAGLAYGANIFLSLEDGLIKLTIYRGTNSGEAIKVCNKIITDFASGATPIEEHLLQGAKNSIVHSAASNVESASMAAYVNYSNSRLKGRGRNHLQNYFTRMGKVTAEDVKQCYNKYFLDLFDAEKSMVFIACHTSMTETLLEQLNQIGYSVEVGAIIGADDDFSDSGSEYSDDSDESDA</sequence>
<dbReference type="STRING" id="1173061.A0A0J9X7B4"/>
<dbReference type="Gene3D" id="3.30.830.10">
    <property type="entry name" value="Metalloenzyme, LuxS/M16 peptidase-like"/>
    <property type="match status" value="4"/>
</dbReference>
<dbReference type="Pfam" id="PF00675">
    <property type="entry name" value="Peptidase_M16"/>
    <property type="match status" value="1"/>
</dbReference>
<dbReference type="GO" id="GO:0046872">
    <property type="term" value="F:metal ion binding"/>
    <property type="evidence" value="ECO:0007669"/>
    <property type="project" value="InterPro"/>
</dbReference>
<gene>
    <name evidence="3" type="ORF">BN980_GECA03s05620g</name>
</gene>
<evidence type="ECO:0000313" key="3">
    <source>
        <dbReference type="EMBL" id="CDO52661.1"/>
    </source>
</evidence>
<keyword evidence="4" id="KW-1185">Reference proteome</keyword>
<dbReference type="AlphaFoldDB" id="A0A0J9X7B4"/>
<evidence type="ECO:0000313" key="4">
    <source>
        <dbReference type="Proteomes" id="UP000242525"/>
    </source>
</evidence>
<feature type="domain" description="Peptidase M16 N-terminal" evidence="1">
    <location>
        <begin position="83"/>
        <end position="172"/>
    </location>
</feature>
<dbReference type="FunFam" id="3.30.830.10:FF:000015">
    <property type="entry name" value="Putative zinc metalloprotease"/>
    <property type="match status" value="1"/>
</dbReference>
<keyword evidence="3" id="KW-0482">Metalloprotease</keyword>
<comment type="caution">
    <text evidence="3">The sequence shown here is derived from an EMBL/GenBank/DDBJ whole genome shotgun (WGS) entry which is preliminary data.</text>
</comment>
<keyword evidence="3" id="KW-0645">Protease</keyword>
<dbReference type="OrthoDB" id="4953at2759"/>
<name>A0A0J9X7B4_GEOCN</name>
<dbReference type="GO" id="GO:0008237">
    <property type="term" value="F:metallopeptidase activity"/>
    <property type="evidence" value="ECO:0007669"/>
    <property type="project" value="UniProtKB-KW"/>
</dbReference>
<dbReference type="Proteomes" id="UP000242525">
    <property type="component" value="Unassembled WGS sequence"/>
</dbReference>
<dbReference type="PANTHER" id="PTHR43016:SF16">
    <property type="entry name" value="METALLOPROTEASE, PUTATIVE (AFU_ORTHOLOGUE AFUA_4G07610)-RELATED"/>
    <property type="match status" value="1"/>
</dbReference>
<evidence type="ECO:0000259" key="1">
    <source>
        <dbReference type="Pfam" id="PF00675"/>
    </source>
</evidence>
<protein>
    <submittedName>
        <fullName evidence="3">Similar to Saccharomyces cerevisiae YOL098C Putative metalloprotease</fullName>
    </submittedName>
</protein>